<keyword evidence="3" id="KW-1185">Reference proteome</keyword>
<dbReference type="AlphaFoldDB" id="A0A0C2XN22"/>
<dbReference type="Gene3D" id="3.30.200.20">
    <property type="entry name" value="Phosphorylase Kinase, domain 1"/>
    <property type="match status" value="1"/>
</dbReference>
<organism evidence="2 3">
    <name type="scientific">Hebeloma cylindrosporum</name>
    <dbReference type="NCBI Taxonomy" id="76867"/>
    <lineage>
        <taxon>Eukaryota</taxon>
        <taxon>Fungi</taxon>
        <taxon>Dikarya</taxon>
        <taxon>Basidiomycota</taxon>
        <taxon>Agaricomycotina</taxon>
        <taxon>Agaricomycetes</taxon>
        <taxon>Agaricomycetidae</taxon>
        <taxon>Agaricales</taxon>
        <taxon>Agaricineae</taxon>
        <taxon>Hymenogastraceae</taxon>
        <taxon>Hebeloma</taxon>
    </lineage>
</organism>
<sequence length="596" mass="67730">MADILADETGIYPALDQFLEMKYPSTLTNGPWMLTPRNPIFFLDRHISPFLSLKSIKPFGFSVARYLCELCDEEITDFVRREGPLLAGGLFYPMQPPQRQLRDAFDVLDYYVEHVADLATRFPSKFYFHPTDPDWNALYFLPRWIYEHGLDRFNTPTSLRAISNHQFAEITLPPDEEMLSQLRALQDLKNLAIYEMFDMEASGMIQKMEPIPLFDWEMTKATKYNSANLTPVESLPDASTGLVAKIEIASRSVKAQSKRKPPKAPIPSSKRVKKEAPNNGSVYIAPRRGERQKPYDPKGTHFLQHAWTRAVESDATFLVFHCGKYERIGIRHRETQTLYLSELIDPSTQECYGKMQVGLQLAIIKDLLDRQAADREKKKVPSKRKRNAETDVKESVGNKKRRKDLEDRVVVDSNPSSDVVENLLASRHVALMRIHFGGYQSPAPSSFLRVGSSCAPSVANMPFKEPKGNTTYLASDYFTITLTEQISRGAVGTIYKASALFRLGSKTVEYSRLVVKMAFSEKRQEGLAHEYEIYQHLARVKCTENILPVHGLFRDAETGALALVMDIGGINLISREIQRGGDSSYTQEERCVLHLR</sequence>
<accession>A0A0C2XN22</accession>
<feature type="region of interest" description="Disordered" evidence="1">
    <location>
        <begin position="374"/>
        <end position="408"/>
    </location>
</feature>
<reference evidence="2 3" key="1">
    <citation type="submission" date="2014-04" db="EMBL/GenBank/DDBJ databases">
        <authorList>
            <consortium name="DOE Joint Genome Institute"/>
            <person name="Kuo A."/>
            <person name="Gay G."/>
            <person name="Dore J."/>
            <person name="Kohler A."/>
            <person name="Nagy L.G."/>
            <person name="Floudas D."/>
            <person name="Copeland A."/>
            <person name="Barry K.W."/>
            <person name="Cichocki N."/>
            <person name="Veneault-Fourrey C."/>
            <person name="LaButti K."/>
            <person name="Lindquist E.A."/>
            <person name="Lipzen A."/>
            <person name="Lundell T."/>
            <person name="Morin E."/>
            <person name="Murat C."/>
            <person name="Sun H."/>
            <person name="Tunlid A."/>
            <person name="Henrissat B."/>
            <person name="Grigoriev I.V."/>
            <person name="Hibbett D.S."/>
            <person name="Martin F."/>
            <person name="Nordberg H.P."/>
            <person name="Cantor M.N."/>
            <person name="Hua S.X."/>
        </authorList>
    </citation>
    <scope>NUCLEOTIDE SEQUENCE [LARGE SCALE GENOMIC DNA]</scope>
    <source>
        <strain evidence="3">h7</strain>
    </source>
</reference>
<dbReference type="STRING" id="686832.A0A0C2XN22"/>
<evidence type="ECO:0008006" key="4">
    <source>
        <dbReference type="Google" id="ProtNLM"/>
    </source>
</evidence>
<evidence type="ECO:0000313" key="3">
    <source>
        <dbReference type="Proteomes" id="UP000053424"/>
    </source>
</evidence>
<gene>
    <name evidence="2" type="ORF">M413DRAFT_235543</name>
</gene>
<dbReference type="HOGENOM" id="CLU_004236_1_0_1"/>
<protein>
    <recommendedName>
        <fullName evidence="4">Protein kinase domain-containing protein</fullName>
    </recommendedName>
</protein>
<evidence type="ECO:0000313" key="2">
    <source>
        <dbReference type="EMBL" id="KIM39073.1"/>
    </source>
</evidence>
<dbReference type="Proteomes" id="UP000053424">
    <property type="component" value="Unassembled WGS sequence"/>
</dbReference>
<dbReference type="SUPFAM" id="SSF56112">
    <property type="entry name" value="Protein kinase-like (PK-like)"/>
    <property type="match status" value="1"/>
</dbReference>
<feature type="compositionally biased region" description="Basic and acidic residues" evidence="1">
    <location>
        <begin position="287"/>
        <end position="296"/>
    </location>
</feature>
<reference evidence="3" key="2">
    <citation type="submission" date="2015-01" db="EMBL/GenBank/DDBJ databases">
        <title>Evolutionary Origins and Diversification of the Mycorrhizal Mutualists.</title>
        <authorList>
            <consortium name="DOE Joint Genome Institute"/>
            <consortium name="Mycorrhizal Genomics Consortium"/>
            <person name="Kohler A."/>
            <person name="Kuo A."/>
            <person name="Nagy L.G."/>
            <person name="Floudas D."/>
            <person name="Copeland A."/>
            <person name="Barry K.W."/>
            <person name="Cichocki N."/>
            <person name="Veneault-Fourrey C."/>
            <person name="LaButti K."/>
            <person name="Lindquist E.A."/>
            <person name="Lipzen A."/>
            <person name="Lundell T."/>
            <person name="Morin E."/>
            <person name="Murat C."/>
            <person name="Riley R."/>
            <person name="Ohm R."/>
            <person name="Sun H."/>
            <person name="Tunlid A."/>
            <person name="Henrissat B."/>
            <person name="Grigoriev I.V."/>
            <person name="Hibbett D.S."/>
            <person name="Martin F."/>
        </authorList>
    </citation>
    <scope>NUCLEOTIDE SEQUENCE [LARGE SCALE GENOMIC DNA]</scope>
    <source>
        <strain evidence="3">h7</strain>
    </source>
</reference>
<feature type="region of interest" description="Disordered" evidence="1">
    <location>
        <begin position="253"/>
        <end position="296"/>
    </location>
</feature>
<dbReference type="InterPro" id="IPR011009">
    <property type="entry name" value="Kinase-like_dom_sf"/>
</dbReference>
<feature type="compositionally biased region" description="Basic and acidic residues" evidence="1">
    <location>
        <begin position="387"/>
        <end position="408"/>
    </location>
</feature>
<evidence type="ECO:0000256" key="1">
    <source>
        <dbReference type="SAM" id="MobiDB-lite"/>
    </source>
</evidence>
<dbReference type="EMBL" id="KN831787">
    <property type="protein sequence ID" value="KIM39073.1"/>
    <property type="molecule type" value="Genomic_DNA"/>
</dbReference>
<proteinExistence type="predicted"/>
<dbReference type="OrthoDB" id="2521594at2759"/>
<name>A0A0C2XN22_HEBCY</name>